<comment type="caution">
    <text evidence="2">The sequence shown here is derived from an EMBL/GenBank/DDBJ whole genome shotgun (WGS) entry which is preliminary data.</text>
</comment>
<feature type="transmembrane region" description="Helical" evidence="1">
    <location>
        <begin position="58"/>
        <end position="81"/>
    </location>
</feature>
<keyword evidence="3" id="KW-1185">Reference proteome</keyword>
<dbReference type="EMBL" id="JBIAQY010000004">
    <property type="protein sequence ID" value="MFF3569052.1"/>
    <property type="molecule type" value="Genomic_DNA"/>
</dbReference>
<evidence type="ECO:0000313" key="3">
    <source>
        <dbReference type="Proteomes" id="UP001601992"/>
    </source>
</evidence>
<keyword evidence="1" id="KW-1133">Transmembrane helix</keyword>
<proteinExistence type="predicted"/>
<protein>
    <submittedName>
        <fullName evidence="2">Uncharacterized protein</fullName>
    </submittedName>
</protein>
<evidence type="ECO:0000313" key="2">
    <source>
        <dbReference type="EMBL" id="MFF3569052.1"/>
    </source>
</evidence>
<name>A0ABW6RYF0_9NOCA</name>
<evidence type="ECO:0000256" key="1">
    <source>
        <dbReference type="SAM" id="Phobius"/>
    </source>
</evidence>
<gene>
    <name evidence="2" type="ORF">ACFYXQ_14870</name>
</gene>
<dbReference type="RefSeq" id="WP_387403829.1">
    <property type="nucleotide sequence ID" value="NZ_JBIAQY010000004.1"/>
</dbReference>
<reference evidence="2 3" key="1">
    <citation type="submission" date="2024-10" db="EMBL/GenBank/DDBJ databases">
        <title>The Natural Products Discovery Center: Release of the First 8490 Sequenced Strains for Exploring Actinobacteria Biosynthetic Diversity.</title>
        <authorList>
            <person name="Kalkreuter E."/>
            <person name="Kautsar S.A."/>
            <person name="Yang D."/>
            <person name="Bader C.D."/>
            <person name="Teijaro C.N."/>
            <person name="Fluegel L."/>
            <person name="Davis C.M."/>
            <person name="Simpson J.R."/>
            <person name="Lauterbach L."/>
            <person name="Steele A.D."/>
            <person name="Gui C."/>
            <person name="Meng S."/>
            <person name="Li G."/>
            <person name="Viehrig K."/>
            <person name="Ye F."/>
            <person name="Su P."/>
            <person name="Kiefer A.F."/>
            <person name="Nichols A."/>
            <person name="Cepeda A.J."/>
            <person name="Yan W."/>
            <person name="Fan B."/>
            <person name="Jiang Y."/>
            <person name="Adhikari A."/>
            <person name="Zheng C.-J."/>
            <person name="Schuster L."/>
            <person name="Cowan T.M."/>
            <person name="Smanski M.J."/>
            <person name="Chevrette M.G."/>
            <person name="De Carvalho L.P.S."/>
            <person name="Shen B."/>
        </authorList>
    </citation>
    <scope>NUCLEOTIDE SEQUENCE [LARGE SCALE GENOMIC DNA]</scope>
    <source>
        <strain evidence="2 3">NPDC002593</strain>
    </source>
</reference>
<organism evidence="2 3">
    <name type="scientific">Nocardia jiangxiensis</name>
    <dbReference type="NCBI Taxonomy" id="282685"/>
    <lineage>
        <taxon>Bacteria</taxon>
        <taxon>Bacillati</taxon>
        <taxon>Actinomycetota</taxon>
        <taxon>Actinomycetes</taxon>
        <taxon>Mycobacteriales</taxon>
        <taxon>Nocardiaceae</taxon>
        <taxon>Nocardia</taxon>
    </lineage>
</organism>
<keyword evidence="1" id="KW-0472">Membrane</keyword>
<accession>A0ABW6RYF0</accession>
<sequence>MVWGVLVVAVATAILFSSFFTETWAREAAQRAEAPDLPAHTYRSLRSRQRHMQAVTRWLRVAAVLYLLIGLFADWLCLTLIR</sequence>
<keyword evidence="1" id="KW-0812">Transmembrane</keyword>
<dbReference type="Proteomes" id="UP001601992">
    <property type="component" value="Unassembled WGS sequence"/>
</dbReference>